<keyword evidence="3" id="KW-0479">Metal-binding</keyword>
<dbReference type="OrthoDB" id="9801424at2"/>
<evidence type="ECO:0000256" key="4">
    <source>
        <dbReference type="ARBA" id="ARBA00023004"/>
    </source>
</evidence>
<dbReference type="KEGG" id="tpla:ElP_09450"/>
<dbReference type="RefSeq" id="WP_145267519.1">
    <property type="nucleotide sequence ID" value="NZ_CP036426.1"/>
</dbReference>
<dbReference type="SFLD" id="SFLDG01123">
    <property type="entry name" value="methyltransferase_(Class_B)"/>
    <property type="match status" value="1"/>
</dbReference>
<dbReference type="InterPro" id="IPR006638">
    <property type="entry name" value="Elp3/MiaA/NifB-like_rSAM"/>
</dbReference>
<keyword evidence="7" id="KW-0808">Transferase</keyword>
<dbReference type="SFLD" id="SFLDF00303">
    <property type="entry name" value="hopanoid_C2-methyltransferase"/>
    <property type="match status" value="1"/>
</dbReference>
<dbReference type="InterPro" id="IPR058240">
    <property type="entry name" value="rSAM_sf"/>
</dbReference>
<dbReference type="SUPFAM" id="SSF102114">
    <property type="entry name" value="Radical SAM enzymes"/>
    <property type="match status" value="1"/>
</dbReference>
<dbReference type="InterPro" id="IPR023404">
    <property type="entry name" value="rSAM_horseshoe"/>
</dbReference>
<evidence type="ECO:0000256" key="2">
    <source>
        <dbReference type="ARBA" id="ARBA00022691"/>
    </source>
</evidence>
<dbReference type="InterPro" id="IPR007197">
    <property type="entry name" value="rSAM"/>
</dbReference>
<dbReference type="PROSITE" id="PS51918">
    <property type="entry name" value="RADICAL_SAM"/>
    <property type="match status" value="1"/>
</dbReference>
<evidence type="ECO:0000313" key="8">
    <source>
        <dbReference type="Proteomes" id="UP000317835"/>
    </source>
</evidence>
<dbReference type="GO" id="GO:0005829">
    <property type="term" value="C:cytosol"/>
    <property type="evidence" value="ECO:0007669"/>
    <property type="project" value="TreeGrafter"/>
</dbReference>
<dbReference type="GO" id="GO:0046872">
    <property type="term" value="F:metal ion binding"/>
    <property type="evidence" value="ECO:0007669"/>
    <property type="project" value="UniProtKB-KW"/>
</dbReference>
<dbReference type="Pfam" id="PF13282">
    <property type="entry name" value="DUF4070"/>
    <property type="match status" value="1"/>
</dbReference>
<keyword evidence="5" id="KW-0411">Iron-sulfur</keyword>
<organism evidence="7 8">
    <name type="scientific">Tautonia plasticadhaerens</name>
    <dbReference type="NCBI Taxonomy" id="2527974"/>
    <lineage>
        <taxon>Bacteria</taxon>
        <taxon>Pseudomonadati</taxon>
        <taxon>Planctomycetota</taxon>
        <taxon>Planctomycetia</taxon>
        <taxon>Isosphaerales</taxon>
        <taxon>Isosphaeraceae</taxon>
        <taxon>Tautonia</taxon>
    </lineage>
</organism>
<accession>A0A518GWZ5</accession>
<dbReference type="EMBL" id="CP036426">
    <property type="protein sequence ID" value="QDV33103.1"/>
    <property type="molecule type" value="Genomic_DNA"/>
</dbReference>
<dbReference type="Pfam" id="PF04055">
    <property type="entry name" value="Radical_SAM"/>
    <property type="match status" value="1"/>
</dbReference>
<dbReference type="PANTHER" id="PTHR43409">
    <property type="entry name" value="ANAEROBIC MAGNESIUM-PROTOPORPHYRIN IX MONOMETHYL ESTER CYCLASE-RELATED"/>
    <property type="match status" value="1"/>
</dbReference>
<keyword evidence="7" id="KW-0689">Ribosomal protein</keyword>
<comment type="cofactor">
    <cofactor evidence="1">
        <name>[4Fe-4S] cluster</name>
        <dbReference type="ChEBI" id="CHEBI:49883"/>
    </cofactor>
</comment>
<dbReference type="CDD" id="cd01335">
    <property type="entry name" value="Radical_SAM"/>
    <property type="match status" value="1"/>
</dbReference>
<keyword evidence="8" id="KW-1185">Reference proteome</keyword>
<dbReference type="Gene3D" id="3.80.30.20">
    <property type="entry name" value="tm_1862 like domain"/>
    <property type="match status" value="1"/>
</dbReference>
<evidence type="ECO:0000313" key="7">
    <source>
        <dbReference type="EMBL" id="QDV33103.1"/>
    </source>
</evidence>
<evidence type="ECO:0000256" key="1">
    <source>
        <dbReference type="ARBA" id="ARBA00001966"/>
    </source>
</evidence>
<keyword evidence="4" id="KW-0408">Iron</keyword>
<dbReference type="InterPro" id="IPR025274">
    <property type="entry name" value="DUF4070"/>
</dbReference>
<dbReference type="SFLD" id="SFLDG01082">
    <property type="entry name" value="B12-binding_domain_containing"/>
    <property type="match status" value="1"/>
</dbReference>
<dbReference type="Gene3D" id="3.40.50.280">
    <property type="entry name" value="Cobalamin-binding domain"/>
    <property type="match status" value="1"/>
</dbReference>
<dbReference type="GO" id="GO:0051539">
    <property type="term" value="F:4 iron, 4 sulfur cluster binding"/>
    <property type="evidence" value="ECO:0007669"/>
    <property type="project" value="UniProtKB-KW"/>
</dbReference>
<dbReference type="InterPro" id="IPR051198">
    <property type="entry name" value="BchE-like"/>
</dbReference>
<gene>
    <name evidence="7" type="primary">rimO_1</name>
    <name evidence="7" type="ORF">ElP_09450</name>
</gene>
<reference evidence="7 8" key="1">
    <citation type="submission" date="2019-02" db="EMBL/GenBank/DDBJ databases">
        <title>Deep-cultivation of Planctomycetes and their phenomic and genomic characterization uncovers novel biology.</title>
        <authorList>
            <person name="Wiegand S."/>
            <person name="Jogler M."/>
            <person name="Boedeker C."/>
            <person name="Pinto D."/>
            <person name="Vollmers J."/>
            <person name="Rivas-Marin E."/>
            <person name="Kohn T."/>
            <person name="Peeters S.H."/>
            <person name="Heuer A."/>
            <person name="Rast P."/>
            <person name="Oberbeckmann S."/>
            <person name="Bunk B."/>
            <person name="Jeske O."/>
            <person name="Meyerdierks A."/>
            <person name="Storesund J.E."/>
            <person name="Kallscheuer N."/>
            <person name="Luecker S."/>
            <person name="Lage O.M."/>
            <person name="Pohl T."/>
            <person name="Merkel B.J."/>
            <person name="Hornburger P."/>
            <person name="Mueller R.-W."/>
            <person name="Bruemmer F."/>
            <person name="Labrenz M."/>
            <person name="Spormann A.M."/>
            <person name="Op den Camp H."/>
            <person name="Overmann J."/>
            <person name="Amann R."/>
            <person name="Jetten M.S.M."/>
            <person name="Mascher T."/>
            <person name="Medema M.H."/>
            <person name="Devos D.P."/>
            <person name="Kaster A.-K."/>
            <person name="Ovreas L."/>
            <person name="Rohde M."/>
            <person name="Galperin M.Y."/>
            <person name="Jogler C."/>
        </authorList>
    </citation>
    <scope>NUCLEOTIDE SEQUENCE [LARGE SCALE GENOMIC DNA]</scope>
    <source>
        <strain evidence="7 8">ElP</strain>
    </source>
</reference>
<dbReference type="GO" id="GO:0016740">
    <property type="term" value="F:transferase activity"/>
    <property type="evidence" value="ECO:0007669"/>
    <property type="project" value="UniProtKB-KW"/>
</dbReference>
<name>A0A518GWZ5_9BACT</name>
<dbReference type="InterPro" id="IPR034466">
    <property type="entry name" value="Methyltransferase_Class_B"/>
</dbReference>
<dbReference type="AlphaFoldDB" id="A0A518GWZ5"/>
<evidence type="ECO:0000256" key="5">
    <source>
        <dbReference type="ARBA" id="ARBA00023014"/>
    </source>
</evidence>
<keyword evidence="7" id="KW-0687">Ribonucleoprotein</keyword>
<dbReference type="SMART" id="SM00729">
    <property type="entry name" value="Elp3"/>
    <property type="match status" value="1"/>
</dbReference>
<evidence type="ECO:0000259" key="6">
    <source>
        <dbReference type="PROSITE" id="PS51918"/>
    </source>
</evidence>
<sequence>MADIVLINPKFEISYWGLEHALPLMGKKANLPVAALPLLAALTPEGHSVTVVDENVEPIDFDRCARADLVGLTGMSVQRFRMTQILTELKKRGCFTAVGGPYVTVQEDYFEGLADVIFVGEAEQTWPQFLEAWPQGLHQYRYEQSEKTDMSTVPTPRFDLMKSDRYAFGSVQFSRGCPFQCEFCDIIVTFGRRPRIKTAEQVIAELEAVRRSGLKVVFVVDDNLIGNKKGIKPILQAVVDWQQANAYPLTFFTEASLDLADDAELMDLMVEANITFVFVGIETPNEEALRETKKLQNLRKGGTMIEKIHRIQDAGMGVWCGMIMGFDSDDETIFDAQRQFLHEARITTSMTGMLHAIPKTPLYDRLLAEGRLDLDDRPAYGTNVIPLKLSRQELRDGYVRVMNELYEPEAYFERMEDLFLKGNLNIGRGRLRWWRTRPHLRAKTELMWLLQSIGLFIRLMTSVPDPALRREYRRRMWRYLKKRQNPGMAVTYLLHITMHYHAYTLARSLRGATKGTEGATADREPMLINSF</sequence>
<protein>
    <submittedName>
        <fullName evidence="7">Ribosomal protein S12 methylthiotransferase RimO</fullName>
    </submittedName>
</protein>
<dbReference type="Proteomes" id="UP000317835">
    <property type="component" value="Chromosome"/>
</dbReference>
<dbReference type="PANTHER" id="PTHR43409:SF3">
    <property type="entry name" value="HYPOTHETICAL METHYLTRANSFERASE"/>
    <property type="match status" value="1"/>
</dbReference>
<proteinExistence type="predicted"/>
<keyword evidence="2" id="KW-0949">S-adenosyl-L-methionine</keyword>
<feature type="domain" description="Radical SAM core" evidence="6">
    <location>
        <begin position="163"/>
        <end position="393"/>
    </location>
</feature>
<evidence type="ECO:0000256" key="3">
    <source>
        <dbReference type="ARBA" id="ARBA00022723"/>
    </source>
</evidence>
<dbReference type="InterPro" id="IPR034530">
    <property type="entry name" value="HpnP-like"/>
</dbReference>
<dbReference type="GO" id="GO:0005840">
    <property type="term" value="C:ribosome"/>
    <property type="evidence" value="ECO:0007669"/>
    <property type="project" value="UniProtKB-KW"/>
</dbReference>
<dbReference type="SFLD" id="SFLDS00029">
    <property type="entry name" value="Radical_SAM"/>
    <property type="match status" value="1"/>
</dbReference>